<gene>
    <name evidence="1" type="ORF">SD71_10855</name>
</gene>
<comment type="caution">
    <text evidence="1">The sequence shown here is derived from an EMBL/GenBank/DDBJ whole genome shotgun (WGS) entry which is preliminary data.</text>
</comment>
<sequence length="137" mass="16354">MQQATPTRFPTDLDHALSVIDLYFNLKPKYWLYEPVERFEHLGKPYVWNPDCVFVYQKKVYVCELQRTKLTAKRWAGKWKAYNLYFSRNYFHSAAFQTWSPKIILPQFLCISSQSPDIVRNGFSITGRDLIVCREFK</sequence>
<keyword evidence="2" id="KW-1185">Reference proteome</keyword>
<dbReference type="EMBL" id="JXAL01000016">
    <property type="protein sequence ID" value="KIL35880.1"/>
    <property type="molecule type" value="Genomic_DNA"/>
</dbReference>
<evidence type="ECO:0000313" key="1">
    <source>
        <dbReference type="EMBL" id="KIL35880.1"/>
    </source>
</evidence>
<accession>A0ABR5A4A9</accession>
<evidence type="ECO:0000313" key="2">
    <source>
        <dbReference type="Proteomes" id="UP000054526"/>
    </source>
</evidence>
<organism evidence="1 2">
    <name type="scientific">Cohnella kolymensis</name>
    <dbReference type="NCBI Taxonomy" id="1590652"/>
    <lineage>
        <taxon>Bacteria</taxon>
        <taxon>Bacillati</taxon>
        <taxon>Bacillota</taxon>
        <taxon>Bacilli</taxon>
        <taxon>Bacillales</taxon>
        <taxon>Paenibacillaceae</taxon>
        <taxon>Cohnella</taxon>
    </lineage>
</organism>
<protein>
    <recommendedName>
        <fullName evidence="3">TnsA endonuclease N-terminal domain-containing protein</fullName>
    </recommendedName>
</protein>
<evidence type="ECO:0008006" key="3">
    <source>
        <dbReference type="Google" id="ProtNLM"/>
    </source>
</evidence>
<dbReference type="Proteomes" id="UP000054526">
    <property type="component" value="Unassembled WGS sequence"/>
</dbReference>
<proteinExistence type="predicted"/>
<reference evidence="1 2" key="1">
    <citation type="submission" date="2014-12" db="EMBL/GenBank/DDBJ databases">
        <title>Draft genome sequence of Cohnella kolymensis strain B-2846.</title>
        <authorList>
            <person name="Karlyshev A.V."/>
            <person name="Kudryashova E.B."/>
        </authorList>
    </citation>
    <scope>NUCLEOTIDE SEQUENCE [LARGE SCALE GENOMIC DNA]</scope>
    <source>
        <strain evidence="1 2">VKM B-2846</strain>
    </source>
</reference>
<name>A0ABR5A4A9_9BACL</name>